<dbReference type="AlphaFoldDB" id="A0AAN6JLZ1"/>
<reference evidence="3" key="1">
    <citation type="journal article" date="2023" name="PhytoFront">
        <title>Draft Genome Resources of Seven Strains of Tilletia horrida, Causal Agent of Kernel Smut of Rice.</title>
        <authorList>
            <person name="Khanal S."/>
            <person name="Antony Babu S."/>
            <person name="Zhou X.G."/>
        </authorList>
    </citation>
    <scope>NUCLEOTIDE SEQUENCE</scope>
    <source>
        <strain evidence="3">TX3</strain>
    </source>
</reference>
<evidence type="ECO:0000256" key="2">
    <source>
        <dbReference type="SAM" id="MobiDB-lite"/>
    </source>
</evidence>
<dbReference type="EMBL" id="JAPDMQ010000051">
    <property type="protein sequence ID" value="KAK0537990.1"/>
    <property type="molecule type" value="Genomic_DNA"/>
</dbReference>
<proteinExistence type="predicted"/>
<feature type="coiled-coil region" evidence="1">
    <location>
        <begin position="98"/>
        <end position="125"/>
    </location>
</feature>
<comment type="caution">
    <text evidence="3">The sequence shown here is derived from an EMBL/GenBank/DDBJ whole genome shotgun (WGS) entry which is preliminary data.</text>
</comment>
<feature type="region of interest" description="Disordered" evidence="2">
    <location>
        <begin position="136"/>
        <end position="170"/>
    </location>
</feature>
<evidence type="ECO:0000313" key="3">
    <source>
        <dbReference type="EMBL" id="KAK0537990.1"/>
    </source>
</evidence>
<evidence type="ECO:0000256" key="1">
    <source>
        <dbReference type="SAM" id="Coils"/>
    </source>
</evidence>
<feature type="region of interest" description="Disordered" evidence="2">
    <location>
        <begin position="1"/>
        <end position="68"/>
    </location>
</feature>
<dbReference type="Proteomes" id="UP001176521">
    <property type="component" value="Unassembled WGS sequence"/>
</dbReference>
<gene>
    <name evidence="3" type="ORF">OC842_001431</name>
</gene>
<sequence length="170" mass="17927">MTAPSSPRSDSEPPSKRRRLLPMPIADHLTNGSSPALGSSNEGPPHEASEAAQQVRSHTPVRNSSILTIHNSGSGKVAVTLNQSGAPAHSSAAADLALQEAKSELRERDEEIRQLKEFKEKAQGQLLTIYNLTHDVTGTASRDPSGDDEMKAGSEPSNAEAASTADDVPI</sequence>
<name>A0AAN6JLZ1_9BASI</name>
<feature type="compositionally biased region" description="Polar residues" evidence="2">
    <location>
        <begin position="51"/>
        <end position="68"/>
    </location>
</feature>
<accession>A0AAN6JLZ1</accession>
<organism evidence="3 4">
    <name type="scientific">Tilletia horrida</name>
    <dbReference type="NCBI Taxonomy" id="155126"/>
    <lineage>
        <taxon>Eukaryota</taxon>
        <taxon>Fungi</taxon>
        <taxon>Dikarya</taxon>
        <taxon>Basidiomycota</taxon>
        <taxon>Ustilaginomycotina</taxon>
        <taxon>Exobasidiomycetes</taxon>
        <taxon>Tilletiales</taxon>
        <taxon>Tilletiaceae</taxon>
        <taxon>Tilletia</taxon>
    </lineage>
</organism>
<evidence type="ECO:0000313" key="4">
    <source>
        <dbReference type="Proteomes" id="UP001176521"/>
    </source>
</evidence>
<feature type="compositionally biased region" description="Polar residues" evidence="2">
    <location>
        <begin position="30"/>
        <end position="42"/>
    </location>
</feature>
<keyword evidence="4" id="KW-1185">Reference proteome</keyword>
<keyword evidence="1" id="KW-0175">Coiled coil</keyword>
<protein>
    <submittedName>
        <fullName evidence="3">Uncharacterized protein</fullName>
    </submittedName>
</protein>